<dbReference type="AlphaFoldDB" id="A0A367YVQ5"/>
<evidence type="ECO:0000313" key="3">
    <source>
        <dbReference type="EMBL" id="RCK69880.1"/>
    </source>
</evidence>
<dbReference type="Proteomes" id="UP000252770">
    <property type="component" value="Unassembled WGS sequence"/>
</dbReference>
<dbReference type="RefSeq" id="WP_114126066.1">
    <property type="nucleotide sequence ID" value="NZ_QOUI01000004.1"/>
</dbReference>
<dbReference type="EMBL" id="QOUI01000004">
    <property type="protein sequence ID" value="RCK69880.1"/>
    <property type="molecule type" value="Genomic_DNA"/>
</dbReference>
<dbReference type="InterPro" id="IPR023393">
    <property type="entry name" value="START-like_dom_sf"/>
</dbReference>
<feature type="domain" description="Activator of Hsp90 ATPase homologue 1/2-like C-terminal" evidence="2">
    <location>
        <begin position="20"/>
        <end position="146"/>
    </location>
</feature>
<gene>
    <name evidence="3" type="ORF">DT076_07540</name>
</gene>
<name>A0A367YVQ5_9ACTN</name>
<dbReference type="Pfam" id="PF08327">
    <property type="entry name" value="AHSA1"/>
    <property type="match status" value="1"/>
</dbReference>
<dbReference type="Gene3D" id="3.30.530.20">
    <property type="match status" value="1"/>
</dbReference>
<reference evidence="3 4" key="1">
    <citation type="submission" date="2018-07" db="EMBL/GenBank/DDBJ databases">
        <title>Desertimonas flava gen. nov. sp. nov.</title>
        <authorList>
            <person name="Liu S."/>
        </authorList>
    </citation>
    <scope>NUCLEOTIDE SEQUENCE [LARGE SCALE GENOMIC DNA]</scope>
    <source>
        <strain evidence="3 4">16Sb5-5</strain>
    </source>
</reference>
<comment type="similarity">
    <text evidence="1">Belongs to the AHA1 family.</text>
</comment>
<evidence type="ECO:0000259" key="2">
    <source>
        <dbReference type="Pfam" id="PF08327"/>
    </source>
</evidence>
<accession>A0A367YVQ5</accession>
<dbReference type="SUPFAM" id="SSF55961">
    <property type="entry name" value="Bet v1-like"/>
    <property type="match status" value="1"/>
</dbReference>
<organism evidence="3 4">
    <name type="scientific">Desertihabitans brevis</name>
    <dbReference type="NCBI Taxonomy" id="2268447"/>
    <lineage>
        <taxon>Bacteria</taxon>
        <taxon>Bacillati</taxon>
        <taxon>Actinomycetota</taxon>
        <taxon>Actinomycetes</taxon>
        <taxon>Propionibacteriales</taxon>
        <taxon>Propionibacteriaceae</taxon>
        <taxon>Desertihabitans</taxon>
    </lineage>
</organism>
<protein>
    <submittedName>
        <fullName evidence="3">ATPase</fullName>
    </submittedName>
</protein>
<evidence type="ECO:0000313" key="4">
    <source>
        <dbReference type="Proteomes" id="UP000252770"/>
    </source>
</evidence>
<evidence type="ECO:0000256" key="1">
    <source>
        <dbReference type="ARBA" id="ARBA00006817"/>
    </source>
</evidence>
<sequence>MSTDALHQLSFTVSGRVARPCAEVYEAVADPEQLSRYFTTGGARGRLEAGAEVTWDFADFPGAFPVTVVEADPHHRIVVEWDGEATAGGTGTTRTVFEFEPVDDDTRTLVTITESAWEPTGDGAKAAFGNCEGWTGMLAALKAWVEHGINLRDGFYR</sequence>
<comment type="caution">
    <text evidence="3">The sequence shown here is derived from an EMBL/GenBank/DDBJ whole genome shotgun (WGS) entry which is preliminary data.</text>
</comment>
<dbReference type="InterPro" id="IPR013538">
    <property type="entry name" value="ASHA1/2-like_C"/>
</dbReference>
<keyword evidence="4" id="KW-1185">Reference proteome</keyword>
<proteinExistence type="inferred from homology"/>